<keyword evidence="4 6" id="KW-1133">Transmembrane helix</keyword>
<evidence type="ECO:0000313" key="9">
    <source>
        <dbReference type="EMBL" id="MFD2920039.1"/>
    </source>
</evidence>
<name>A0ABW6A3Y6_9BACT</name>
<accession>A0ABW6A3Y6</accession>
<gene>
    <name evidence="9" type="ORF">ACFS6H_09990</name>
</gene>
<evidence type="ECO:0000256" key="3">
    <source>
        <dbReference type="ARBA" id="ARBA00022692"/>
    </source>
</evidence>
<feature type="transmembrane region" description="Helical" evidence="6">
    <location>
        <begin position="680"/>
        <end position="704"/>
    </location>
</feature>
<feature type="domain" description="MacB-like periplasmic core" evidence="8">
    <location>
        <begin position="20"/>
        <end position="242"/>
    </location>
</feature>
<dbReference type="EMBL" id="JBHUOZ010000003">
    <property type="protein sequence ID" value="MFD2920039.1"/>
    <property type="molecule type" value="Genomic_DNA"/>
</dbReference>
<protein>
    <submittedName>
        <fullName evidence="9">ABC transporter permease</fullName>
    </submittedName>
</protein>
<dbReference type="Pfam" id="PF02687">
    <property type="entry name" value="FtsX"/>
    <property type="match status" value="2"/>
</dbReference>
<dbReference type="PANTHER" id="PTHR30572:SF18">
    <property type="entry name" value="ABC-TYPE MACROLIDE FAMILY EXPORT SYSTEM PERMEASE COMPONENT 2"/>
    <property type="match status" value="1"/>
</dbReference>
<feature type="transmembrane region" description="Helical" evidence="6">
    <location>
        <begin position="331"/>
        <end position="357"/>
    </location>
</feature>
<keyword evidence="3 6" id="KW-0812">Transmembrane</keyword>
<keyword evidence="2" id="KW-1003">Cell membrane</keyword>
<organism evidence="9 10">
    <name type="scientific">Terrimonas rubra</name>
    <dbReference type="NCBI Taxonomy" id="1035890"/>
    <lineage>
        <taxon>Bacteria</taxon>
        <taxon>Pseudomonadati</taxon>
        <taxon>Bacteroidota</taxon>
        <taxon>Chitinophagia</taxon>
        <taxon>Chitinophagales</taxon>
        <taxon>Chitinophagaceae</taxon>
        <taxon>Terrimonas</taxon>
    </lineage>
</organism>
<evidence type="ECO:0000256" key="4">
    <source>
        <dbReference type="ARBA" id="ARBA00022989"/>
    </source>
</evidence>
<comment type="caution">
    <text evidence="9">The sequence shown here is derived from an EMBL/GenBank/DDBJ whole genome shotgun (WGS) entry which is preliminary data.</text>
</comment>
<evidence type="ECO:0000256" key="2">
    <source>
        <dbReference type="ARBA" id="ARBA00022475"/>
    </source>
</evidence>
<proteinExistence type="predicted"/>
<dbReference type="InterPro" id="IPR050250">
    <property type="entry name" value="Macrolide_Exporter_MacB"/>
</dbReference>
<feature type="domain" description="MacB-like periplasmic core" evidence="8">
    <location>
        <begin position="434"/>
        <end position="646"/>
    </location>
</feature>
<feature type="transmembrane region" description="Helical" evidence="6">
    <location>
        <begin position="377"/>
        <end position="400"/>
    </location>
</feature>
<feature type="transmembrane region" description="Helical" evidence="6">
    <location>
        <begin position="732"/>
        <end position="752"/>
    </location>
</feature>
<evidence type="ECO:0000259" key="7">
    <source>
        <dbReference type="Pfam" id="PF02687"/>
    </source>
</evidence>
<feature type="transmembrane region" description="Helical" evidence="6">
    <location>
        <begin position="428"/>
        <end position="447"/>
    </location>
</feature>
<evidence type="ECO:0000256" key="5">
    <source>
        <dbReference type="ARBA" id="ARBA00023136"/>
    </source>
</evidence>
<keyword evidence="10" id="KW-1185">Reference proteome</keyword>
<dbReference type="Proteomes" id="UP001597511">
    <property type="component" value="Unassembled WGS sequence"/>
</dbReference>
<sequence length="803" mass="90107">MLKNYFKIAWRNLTRNMMFSTVNIIGLSVALISFLLIAFYVFDELTYDRFHKKADNIYRVVENRKSLEGKERKVASTNYQLTERAKADLPEVKEMVRLGGFGRTNISTENDQNVFYGEYWTSSPQLLEVFDFKLLQGNKGTALAEPNTVVITAEIAKKLYGTTDVINKTIKVDDSIPYKVTGVLADFPSNSQLSFDLLFSETSLDGELRQSFTSDWSSTDFTTYFLLDPGADIKGLENKLTRLVADNRKVGTDKSNYLLQPLTDVHFYSGDIEGNLGKTGSITYMYIFSAIALFILLIACINYMNLTTASFTRRSKEIAVRKVAGALRHNLVAQFLSEAVLTTFISLAIALVSVKFILPAFNEFAGKKFTLGAGTDYRIWMGIGIIVVLVSVLSGIYPALFQSGLKPLQLLKNKIKVGKVNISLRRSLVVFQFTLSIIMIIVTLVVYQQMKYINKKDLGFTKEQLLVVDINSGSVRRNAELIRNEFEKLAAVKNVSITSRVPGEWKNLRKVKVADRQAGTAEVNEMYFLGVDDQFLTTYEIGLAQGRNFIHGSMADSASVMINQTAAKKMGITEANGQLIEMPFSAKRPPFVARVVGIVEDFNFQSLHEPLAPMVLGFRSNPVQLIDYFTARVDPQNMAATIKQMEAVLYKIDPTHLFEYHFLDKQWELFYADDKVKQTIFLAAAALAILIACLGLFGLATYTAQQRIKEIGVRRVLGASMQSIVTMLSKEFLLLVLVAALIAFPIGWWFTHQWLDAFAYRVEVGWWIFLTAGLLAMAIAMLTISYQAIQAAMANPVKSLKNE</sequence>
<feature type="domain" description="ABC3 transporter permease C-terminal" evidence="7">
    <location>
        <begin position="684"/>
        <end position="795"/>
    </location>
</feature>
<feature type="domain" description="ABC3 transporter permease C-terminal" evidence="7">
    <location>
        <begin position="290"/>
        <end position="403"/>
    </location>
</feature>
<dbReference type="InterPro" id="IPR025857">
    <property type="entry name" value="MacB_PCD"/>
</dbReference>
<dbReference type="Pfam" id="PF12704">
    <property type="entry name" value="MacB_PCD"/>
    <property type="match status" value="2"/>
</dbReference>
<evidence type="ECO:0000313" key="10">
    <source>
        <dbReference type="Proteomes" id="UP001597511"/>
    </source>
</evidence>
<evidence type="ECO:0000256" key="1">
    <source>
        <dbReference type="ARBA" id="ARBA00004651"/>
    </source>
</evidence>
<keyword evidence="5 6" id="KW-0472">Membrane</keyword>
<dbReference type="InterPro" id="IPR003838">
    <property type="entry name" value="ABC3_permease_C"/>
</dbReference>
<dbReference type="PANTHER" id="PTHR30572">
    <property type="entry name" value="MEMBRANE COMPONENT OF TRANSPORTER-RELATED"/>
    <property type="match status" value="1"/>
</dbReference>
<reference evidence="10" key="1">
    <citation type="journal article" date="2019" name="Int. J. Syst. Evol. Microbiol.">
        <title>The Global Catalogue of Microorganisms (GCM) 10K type strain sequencing project: providing services to taxonomists for standard genome sequencing and annotation.</title>
        <authorList>
            <consortium name="The Broad Institute Genomics Platform"/>
            <consortium name="The Broad Institute Genome Sequencing Center for Infectious Disease"/>
            <person name="Wu L."/>
            <person name="Ma J."/>
        </authorList>
    </citation>
    <scope>NUCLEOTIDE SEQUENCE [LARGE SCALE GENOMIC DNA]</scope>
    <source>
        <strain evidence="10">KCTC 23299</strain>
    </source>
</reference>
<dbReference type="RefSeq" id="WP_386097872.1">
    <property type="nucleotide sequence ID" value="NZ_JBHUOZ010000003.1"/>
</dbReference>
<evidence type="ECO:0000259" key="8">
    <source>
        <dbReference type="Pfam" id="PF12704"/>
    </source>
</evidence>
<comment type="subcellular location">
    <subcellularLocation>
        <location evidence="1">Cell membrane</location>
        <topology evidence="1">Multi-pass membrane protein</topology>
    </subcellularLocation>
</comment>
<evidence type="ECO:0000256" key="6">
    <source>
        <dbReference type="SAM" id="Phobius"/>
    </source>
</evidence>
<feature type="transmembrane region" description="Helical" evidence="6">
    <location>
        <begin position="21"/>
        <end position="42"/>
    </location>
</feature>
<feature type="transmembrane region" description="Helical" evidence="6">
    <location>
        <begin position="764"/>
        <end position="784"/>
    </location>
</feature>
<feature type="transmembrane region" description="Helical" evidence="6">
    <location>
        <begin position="284"/>
        <end position="306"/>
    </location>
</feature>